<dbReference type="Gene3D" id="1.10.10.10">
    <property type="entry name" value="Winged helix-like DNA-binding domain superfamily/Winged helix DNA-binding domain"/>
    <property type="match status" value="1"/>
</dbReference>
<dbReference type="InterPro" id="IPR012015">
    <property type="entry name" value="UCP_HTH_arc"/>
</dbReference>
<name>A0ABT5X539_9EURY</name>
<dbReference type="Pfam" id="PF25211">
    <property type="entry name" value="DUF7839"/>
    <property type="match status" value="1"/>
</dbReference>
<dbReference type="CDD" id="cd00092">
    <property type="entry name" value="HTH_CRP"/>
    <property type="match status" value="1"/>
</dbReference>
<protein>
    <submittedName>
        <fullName evidence="2">MarR family transcriptional regulator</fullName>
    </submittedName>
</protein>
<dbReference type="InterPro" id="IPR036388">
    <property type="entry name" value="WH-like_DNA-bd_sf"/>
</dbReference>
<dbReference type="PANTHER" id="PTHR43704">
    <property type="entry name" value="BSR5907 PROTEIN"/>
    <property type="match status" value="1"/>
</dbReference>
<evidence type="ECO:0000313" key="3">
    <source>
        <dbReference type="Proteomes" id="UP001220010"/>
    </source>
</evidence>
<gene>
    <name evidence="2" type="ORF">P0O15_01265</name>
</gene>
<organism evidence="2 3">
    <name type="scientific">Candidatus Methanocrinis natronophilus</name>
    <dbReference type="NCBI Taxonomy" id="3033396"/>
    <lineage>
        <taxon>Archaea</taxon>
        <taxon>Methanobacteriati</taxon>
        <taxon>Methanobacteriota</taxon>
        <taxon>Stenosarchaea group</taxon>
        <taxon>Methanomicrobia</taxon>
        <taxon>Methanotrichales</taxon>
        <taxon>Methanotrichaceae</taxon>
        <taxon>Methanocrinis</taxon>
    </lineage>
</organism>
<feature type="domain" description="HTH crp-type" evidence="1">
    <location>
        <begin position="19"/>
        <end position="68"/>
    </location>
</feature>
<reference evidence="2 3" key="1">
    <citation type="submission" date="2023-03" db="EMBL/GenBank/DDBJ databases">
        <title>WGS of Methanotrichaceae archaeon Mx.</title>
        <authorList>
            <person name="Sorokin D.Y."/>
            <person name="Merkel A.Y."/>
        </authorList>
    </citation>
    <scope>NUCLEOTIDE SEQUENCE [LARGE SCALE GENOMIC DNA]</scope>
    <source>
        <strain evidence="2 3">Mx</strain>
    </source>
</reference>
<comment type="caution">
    <text evidence="2">The sequence shown here is derived from an EMBL/GenBank/DDBJ whole genome shotgun (WGS) entry which is preliminary data.</text>
</comment>
<dbReference type="SMART" id="SM00419">
    <property type="entry name" value="HTH_CRP"/>
    <property type="match status" value="1"/>
</dbReference>
<dbReference type="PIRSF" id="PIRSF004955">
    <property type="entry name" value="HTH_arch"/>
    <property type="match status" value="1"/>
</dbReference>
<dbReference type="SUPFAM" id="SSF46785">
    <property type="entry name" value="Winged helix' DNA-binding domain"/>
    <property type="match status" value="1"/>
</dbReference>
<dbReference type="InterPro" id="IPR012318">
    <property type="entry name" value="HTH_CRP"/>
</dbReference>
<dbReference type="EMBL" id="JARFPK010000003">
    <property type="protein sequence ID" value="MDF0589809.1"/>
    <property type="molecule type" value="Genomic_DNA"/>
</dbReference>
<proteinExistence type="predicted"/>
<evidence type="ECO:0000259" key="1">
    <source>
        <dbReference type="SMART" id="SM00419"/>
    </source>
</evidence>
<sequence length="262" mass="28292">MVDVLQSKRESSRFQILVEIAANQPNVRQKEVAEKLGVTPQAISEYIKDLVADGLVISDGRMRYRITKEGVEMLLESAAELKRYARFVMEEIISHVSVWGAIADEDLQEGETVSLEMRGGLLYVGRKQGDGATGVTISDAKAGEDVGISNLKGLISLKEGTITVCKVPRVQMGGSRSVDLAALREIVGEGKMVGALGIEPLVALRKIGREPDVFFGAKESAVESAFHGVSSVIVCVDEQVPNLMGRLEAEGLKYELVDLSTS</sequence>
<dbReference type="RefSeq" id="WP_316965569.1">
    <property type="nucleotide sequence ID" value="NZ_JARFPK010000003.1"/>
</dbReference>
<dbReference type="InterPro" id="IPR057161">
    <property type="entry name" value="DUF7839"/>
</dbReference>
<accession>A0ABT5X539</accession>
<dbReference type="Proteomes" id="UP001220010">
    <property type="component" value="Unassembled WGS sequence"/>
</dbReference>
<dbReference type="PANTHER" id="PTHR43704:SF2">
    <property type="entry name" value="HTH CRP-TYPE DOMAIN-CONTAINING PROTEIN"/>
    <property type="match status" value="1"/>
</dbReference>
<keyword evidence="3" id="KW-1185">Reference proteome</keyword>
<dbReference type="Pfam" id="PF12802">
    <property type="entry name" value="MarR_2"/>
    <property type="match status" value="1"/>
</dbReference>
<dbReference type="InterPro" id="IPR036390">
    <property type="entry name" value="WH_DNA-bd_sf"/>
</dbReference>
<dbReference type="InterPro" id="IPR000835">
    <property type="entry name" value="HTH_MarR-typ"/>
</dbReference>
<evidence type="ECO:0000313" key="2">
    <source>
        <dbReference type="EMBL" id="MDF0589809.1"/>
    </source>
</evidence>